<reference evidence="1 2" key="1">
    <citation type="submission" date="2016-04" db="EMBL/GenBank/DDBJ databases">
        <title>Evolutionary innovation and constraint leading to complex multicellularity in the Ascomycota.</title>
        <authorList>
            <person name="Cisse O."/>
            <person name="Nguyen A."/>
            <person name="Hewitt D.A."/>
            <person name="Jedd G."/>
            <person name="Stajich J.E."/>
        </authorList>
    </citation>
    <scope>NUCLEOTIDE SEQUENCE [LARGE SCALE GENOMIC DNA]</scope>
    <source>
        <strain evidence="1 2">DAH-3</strain>
    </source>
</reference>
<evidence type="ECO:0000313" key="1">
    <source>
        <dbReference type="EMBL" id="OLL24950.1"/>
    </source>
</evidence>
<dbReference type="EMBL" id="LXFE01000552">
    <property type="protein sequence ID" value="OLL24950.1"/>
    <property type="molecule type" value="Genomic_DNA"/>
</dbReference>
<organism evidence="1 2">
    <name type="scientific">Neolecta irregularis (strain DAH-3)</name>
    <dbReference type="NCBI Taxonomy" id="1198029"/>
    <lineage>
        <taxon>Eukaryota</taxon>
        <taxon>Fungi</taxon>
        <taxon>Dikarya</taxon>
        <taxon>Ascomycota</taxon>
        <taxon>Taphrinomycotina</taxon>
        <taxon>Neolectales</taxon>
        <taxon>Neolectaceae</taxon>
        <taxon>Neolecta</taxon>
    </lineage>
</organism>
<gene>
    <name evidence="1" type="ORF">NEOLI_005182</name>
</gene>
<accession>A0A1U7LQK0</accession>
<dbReference type="Proteomes" id="UP000186594">
    <property type="component" value="Unassembled WGS sequence"/>
</dbReference>
<protein>
    <submittedName>
        <fullName evidence="1">Uncharacterized protein</fullName>
    </submittedName>
</protein>
<comment type="caution">
    <text evidence="1">The sequence shown here is derived from an EMBL/GenBank/DDBJ whole genome shotgun (WGS) entry which is preliminary data.</text>
</comment>
<name>A0A1U7LQK0_NEOID</name>
<sequence>MSELVDISILPPVPKALCPPPVPTVNLLFEDDIDPSRKTATLDLLQRSPIKNTHSPLVKENCHFPVSDADSWSWQHRDKDLVRWRAEKSVIKDKDTDVEFNEDTSFIVGEEKKSWNEMFQEVIGSSVEATFGFSLFEWSQDSCPQIAQL</sequence>
<keyword evidence="2" id="KW-1185">Reference proteome</keyword>
<evidence type="ECO:0000313" key="2">
    <source>
        <dbReference type="Proteomes" id="UP000186594"/>
    </source>
</evidence>
<dbReference type="AlphaFoldDB" id="A0A1U7LQK0"/>
<dbReference type="OrthoDB" id="5392646at2759"/>
<proteinExistence type="predicted"/>